<dbReference type="InterPro" id="IPR027417">
    <property type="entry name" value="P-loop_NTPase"/>
</dbReference>
<dbReference type="Gene3D" id="3.40.50.300">
    <property type="entry name" value="P-loop containing nucleotide triphosphate hydrolases"/>
    <property type="match status" value="1"/>
</dbReference>
<dbReference type="AlphaFoldDB" id="A0A2J0MGL6"/>
<protein>
    <recommendedName>
        <fullName evidence="2">Bacterial type II secretion system protein E domain-containing protein</fullName>
    </recommendedName>
</protein>
<dbReference type="Proteomes" id="UP000228547">
    <property type="component" value="Unassembled WGS sequence"/>
</dbReference>
<dbReference type="EMBL" id="PFOY01000005">
    <property type="protein sequence ID" value="PIZ87704.1"/>
    <property type="molecule type" value="Genomic_DNA"/>
</dbReference>
<dbReference type="InterPro" id="IPR001482">
    <property type="entry name" value="T2SS/T4SS_dom"/>
</dbReference>
<proteinExistence type="inferred from homology"/>
<feature type="domain" description="Bacterial type II secretion system protein E" evidence="2">
    <location>
        <begin position="9"/>
        <end position="73"/>
    </location>
</feature>
<evidence type="ECO:0000313" key="3">
    <source>
        <dbReference type="EMBL" id="PIZ87704.1"/>
    </source>
</evidence>
<comment type="caution">
    <text evidence="3">The sequence shown here is derived from an EMBL/GenBank/DDBJ whole genome shotgun (WGS) entry which is preliminary data.</text>
</comment>
<comment type="similarity">
    <text evidence="1">Belongs to the GSP E family.</text>
</comment>
<sequence>KPVKNNESSDGYKGRIGIHEILKVTSSIKELIIRGSSQDDIEAQAKKEGMMTILEDGVFKAVLGQTSLEEVFRVVSE</sequence>
<evidence type="ECO:0000259" key="2">
    <source>
        <dbReference type="Pfam" id="PF00437"/>
    </source>
</evidence>
<evidence type="ECO:0000256" key="1">
    <source>
        <dbReference type="ARBA" id="ARBA00006611"/>
    </source>
</evidence>
<organism evidence="3 4">
    <name type="scientific">Candidatus Nomurabacteria bacterium CG_4_10_14_0_2_um_filter_30_12</name>
    <dbReference type="NCBI Taxonomy" id="1974727"/>
    <lineage>
        <taxon>Bacteria</taxon>
        <taxon>Candidatus Nomuraibacteriota</taxon>
    </lineage>
</organism>
<accession>A0A2J0MGL6</accession>
<evidence type="ECO:0000313" key="4">
    <source>
        <dbReference type="Proteomes" id="UP000228547"/>
    </source>
</evidence>
<name>A0A2J0MGL6_9BACT</name>
<gene>
    <name evidence="3" type="ORF">COX93_00345</name>
</gene>
<dbReference type="Pfam" id="PF00437">
    <property type="entry name" value="T2SSE"/>
    <property type="match status" value="1"/>
</dbReference>
<feature type="non-terminal residue" evidence="3">
    <location>
        <position position="1"/>
    </location>
</feature>
<reference evidence="4" key="1">
    <citation type="submission" date="2017-09" db="EMBL/GenBank/DDBJ databases">
        <title>Depth-based differentiation of microbial function through sediment-hosted aquifers and enrichment of novel symbionts in the deep terrestrial subsurface.</title>
        <authorList>
            <person name="Probst A.J."/>
            <person name="Ladd B."/>
            <person name="Jarett J.K."/>
            <person name="Geller-Mcgrath D.E."/>
            <person name="Sieber C.M.K."/>
            <person name="Emerson J.B."/>
            <person name="Anantharaman K."/>
            <person name="Thomas B.C."/>
            <person name="Malmstrom R."/>
            <person name="Stieglmeier M."/>
            <person name="Klingl A."/>
            <person name="Woyke T."/>
            <person name="Ryan C.M."/>
            <person name="Banfield J.F."/>
        </authorList>
    </citation>
    <scope>NUCLEOTIDE SEQUENCE [LARGE SCALE GENOMIC DNA]</scope>
</reference>